<reference evidence="5" key="1">
    <citation type="submission" date="2017-02" db="UniProtKB">
        <authorList>
            <consortium name="WormBaseParasite"/>
        </authorList>
    </citation>
    <scope>IDENTIFICATION</scope>
</reference>
<dbReference type="WBParaSite" id="ASIM_0001961401-mRNA-1">
    <property type="protein sequence ID" value="ASIM_0001961401-mRNA-1"/>
    <property type="gene ID" value="ASIM_0001961401"/>
</dbReference>
<gene>
    <name evidence="3" type="ORF">ASIM_LOCUS19003</name>
</gene>
<feature type="region of interest" description="Disordered" evidence="1">
    <location>
        <begin position="1"/>
        <end position="79"/>
    </location>
</feature>
<protein>
    <submittedName>
        <fullName evidence="5">C2H2-type domain-containing protein</fullName>
    </submittedName>
</protein>
<feature type="compositionally biased region" description="Acidic residues" evidence="1">
    <location>
        <begin position="24"/>
        <end position="46"/>
    </location>
</feature>
<name>A0A0M3KF55_ANISI</name>
<evidence type="ECO:0000259" key="2">
    <source>
        <dbReference type="Pfam" id="PF25491"/>
    </source>
</evidence>
<evidence type="ECO:0000313" key="3">
    <source>
        <dbReference type="EMBL" id="VDK67033.1"/>
    </source>
</evidence>
<dbReference type="InterPro" id="IPR057448">
    <property type="entry name" value="BCL-11A_Znf_CCHC"/>
</dbReference>
<accession>A0A0M3KF55</accession>
<dbReference type="Proteomes" id="UP000267096">
    <property type="component" value="Unassembled WGS sequence"/>
</dbReference>
<feature type="compositionally biased region" description="Basic residues" evidence="1">
    <location>
        <begin position="1"/>
        <end position="12"/>
    </location>
</feature>
<dbReference type="AlphaFoldDB" id="A0A0M3KF55"/>
<proteinExistence type="predicted"/>
<evidence type="ECO:0000313" key="4">
    <source>
        <dbReference type="Proteomes" id="UP000267096"/>
    </source>
</evidence>
<keyword evidence="4" id="KW-1185">Reference proteome</keyword>
<dbReference type="OrthoDB" id="10046198at2759"/>
<dbReference type="Pfam" id="PF25491">
    <property type="entry name" value="CCHC_BCL-11A"/>
    <property type="match status" value="1"/>
</dbReference>
<organism evidence="5">
    <name type="scientific">Anisakis simplex</name>
    <name type="common">Herring worm</name>
    <dbReference type="NCBI Taxonomy" id="6269"/>
    <lineage>
        <taxon>Eukaryota</taxon>
        <taxon>Metazoa</taxon>
        <taxon>Ecdysozoa</taxon>
        <taxon>Nematoda</taxon>
        <taxon>Chromadorea</taxon>
        <taxon>Rhabditida</taxon>
        <taxon>Spirurina</taxon>
        <taxon>Ascaridomorpha</taxon>
        <taxon>Ascaridoidea</taxon>
        <taxon>Anisakidae</taxon>
        <taxon>Anisakis</taxon>
        <taxon>Anisakis simplex complex</taxon>
    </lineage>
</organism>
<sequence length="242" mass="26046">MLFVIRRGRKAASTKNKEVVQESVVEEPQQETDAPPEVEVVEEQTLNDDLSKAADEESSGAQSANVKLAGTPMASSDSGVESSAEVDVEMKESGCVVDGVASPSDSSSDDINANVNTNSDVDIIICGSCHSQFSLNHFNAFIEHKASRCDSKQTTLSDEILADSPSANHSEVFRLTRRRHTPVPFYGQFMESSDSRSPHSSSANAEMLLALSQGGCRRYRSDATTDTTDLTESVCAFTIPCV</sequence>
<reference evidence="3 4" key="2">
    <citation type="submission" date="2018-11" db="EMBL/GenBank/DDBJ databases">
        <authorList>
            <consortium name="Pathogen Informatics"/>
        </authorList>
    </citation>
    <scope>NUCLEOTIDE SEQUENCE [LARGE SCALE GENOMIC DNA]</scope>
</reference>
<evidence type="ECO:0000313" key="5">
    <source>
        <dbReference type="WBParaSite" id="ASIM_0001961401-mRNA-1"/>
    </source>
</evidence>
<dbReference type="EMBL" id="UYRR01036435">
    <property type="protein sequence ID" value="VDK67033.1"/>
    <property type="molecule type" value="Genomic_DNA"/>
</dbReference>
<evidence type="ECO:0000256" key="1">
    <source>
        <dbReference type="SAM" id="MobiDB-lite"/>
    </source>
</evidence>
<feature type="domain" description="BCL-11A-like CCHC zinc finger" evidence="2">
    <location>
        <begin position="123"/>
        <end position="150"/>
    </location>
</feature>